<feature type="domain" description="TonB-dependent receptor-like beta-barrel" evidence="13">
    <location>
        <begin position="308"/>
        <end position="732"/>
    </location>
</feature>
<evidence type="ECO:0000256" key="2">
    <source>
        <dbReference type="ARBA" id="ARBA00022448"/>
    </source>
</evidence>
<evidence type="ECO:0000256" key="12">
    <source>
        <dbReference type="SAM" id="SignalP"/>
    </source>
</evidence>
<dbReference type="InterPro" id="IPR012910">
    <property type="entry name" value="Plug_dom"/>
</dbReference>
<evidence type="ECO:0000313" key="16">
    <source>
        <dbReference type="Proteomes" id="UP000286147"/>
    </source>
</evidence>
<dbReference type="Proteomes" id="UP000286147">
    <property type="component" value="Unassembled WGS sequence"/>
</dbReference>
<dbReference type="SUPFAM" id="SSF56935">
    <property type="entry name" value="Porins"/>
    <property type="match status" value="1"/>
</dbReference>
<keyword evidence="8 15" id="KW-0675">Receptor</keyword>
<dbReference type="AlphaFoldDB" id="A0A412CD39"/>
<dbReference type="Pfam" id="PF07715">
    <property type="entry name" value="Plug"/>
    <property type="match status" value="1"/>
</dbReference>
<dbReference type="PROSITE" id="PS01156">
    <property type="entry name" value="TONB_DEPENDENT_REC_2"/>
    <property type="match status" value="1"/>
</dbReference>
<keyword evidence="5 12" id="KW-0732">Signal</keyword>
<feature type="signal peptide" evidence="12">
    <location>
        <begin position="1"/>
        <end position="25"/>
    </location>
</feature>
<accession>A0A412CD39</accession>
<feature type="domain" description="TonB-dependent receptor plug" evidence="14">
    <location>
        <begin position="62"/>
        <end position="183"/>
    </location>
</feature>
<dbReference type="Gene3D" id="2.170.130.10">
    <property type="entry name" value="TonB-dependent receptor, plug domain"/>
    <property type="match status" value="1"/>
</dbReference>
<dbReference type="GO" id="GO:0044718">
    <property type="term" value="P:siderophore transmembrane transport"/>
    <property type="evidence" value="ECO:0007669"/>
    <property type="project" value="TreeGrafter"/>
</dbReference>
<evidence type="ECO:0000256" key="7">
    <source>
        <dbReference type="ARBA" id="ARBA00023136"/>
    </source>
</evidence>
<evidence type="ECO:0000256" key="5">
    <source>
        <dbReference type="ARBA" id="ARBA00022729"/>
    </source>
</evidence>
<proteinExistence type="inferred from homology"/>
<dbReference type="GO" id="GO:0015344">
    <property type="term" value="F:siderophore uptake transmembrane transporter activity"/>
    <property type="evidence" value="ECO:0007669"/>
    <property type="project" value="TreeGrafter"/>
</dbReference>
<evidence type="ECO:0000256" key="6">
    <source>
        <dbReference type="ARBA" id="ARBA00023077"/>
    </source>
</evidence>
<dbReference type="Pfam" id="PF00593">
    <property type="entry name" value="TonB_dep_Rec_b-barrel"/>
    <property type="match status" value="1"/>
</dbReference>
<name>A0A412CD39_9FIRM</name>
<dbReference type="InterPro" id="IPR039426">
    <property type="entry name" value="TonB-dep_rcpt-like"/>
</dbReference>
<comment type="similarity">
    <text evidence="10 11">Belongs to the TonB-dependent receptor family.</text>
</comment>
<evidence type="ECO:0000313" key="15">
    <source>
        <dbReference type="EMBL" id="RGQ80463.1"/>
    </source>
</evidence>
<keyword evidence="2 10" id="KW-0813">Transport</keyword>
<protein>
    <submittedName>
        <fullName evidence="15">TonB-dependent receptor</fullName>
    </submittedName>
</protein>
<evidence type="ECO:0000259" key="13">
    <source>
        <dbReference type="Pfam" id="PF00593"/>
    </source>
</evidence>
<evidence type="ECO:0000259" key="14">
    <source>
        <dbReference type="Pfam" id="PF07715"/>
    </source>
</evidence>
<dbReference type="EMBL" id="QRTP01000024">
    <property type="protein sequence ID" value="RGQ80463.1"/>
    <property type="molecule type" value="Genomic_DNA"/>
</dbReference>
<organism evidence="15 16">
    <name type="scientific">Megamonas rupellensis</name>
    <dbReference type="NCBI Taxonomy" id="491921"/>
    <lineage>
        <taxon>Bacteria</taxon>
        <taxon>Bacillati</taxon>
        <taxon>Bacillota</taxon>
        <taxon>Negativicutes</taxon>
        <taxon>Selenomonadales</taxon>
        <taxon>Selenomonadaceae</taxon>
        <taxon>Megamonas</taxon>
    </lineage>
</organism>
<evidence type="ECO:0000256" key="9">
    <source>
        <dbReference type="ARBA" id="ARBA00023237"/>
    </source>
</evidence>
<dbReference type="CDD" id="cd01347">
    <property type="entry name" value="ligand_gated_channel"/>
    <property type="match status" value="1"/>
</dbReference>
<dbReference type="InterPro" id="IPR000531">
    <property type="entry name" value="Beta-barrel_TonB"/>
</dbReference>
<evidence type="ECO:0000256" key="8">
    <source>
        <dbReference type="ARBA" id="ARBA00023170"/>
    </source>
</evidence>
<evidence type="ECO:0000256" key="3">
    <source>
        <dbReference type="ARBA" id="ARBA00022452"/>
    </source>
</evidence>
<evidence type="ECO:0000256" key="1">
    <source>
        <dbReference type="ARBA" id="ARBA00004571"/>
    </source>
</evidence>
<comment type="caution">
    <text evidence="15">The sequence shown here is derived from an EMBL/GenBank/DDBJ whole genome shotgun (WGS) entry which is preliminary data.</text>
</comment>
<dbReference type="PROSITE" id="PS52016">
    <property type="entry name" value="TONB_DEPENDENT_REC_3"/>
    <property type="match status" value="1"/>
</dbReference>
<keyword evidence="3 10" id="KW-1134">Transmembrane beta strand</keyword>
<dbReference type="PANTHER" id="PTHR30069">
    <property type="entry name" value="TONB-DEPENDENT OUTER MEMBRANE RECEPTOR"/>
    <property type="match status" value="1"/>
</dbReference>
<keyword evidence="9 10" id="KW-0998">Cell outer membrane</keyword>
<feature type="chain" id="PRO_5019219156" evidence="12">
    <location>
        <begin position="26"/>
        <end position="765"/>
    </location>
</feature>
<keyword evidence="7 10" id="KW-0472">Membrane</keyword>
<gene>
    <name evidence="15" type="ORF">DWY77_08945</name>
</gene>
<keyword evidence="4 10" id="KW-0812">Transmembrane</keyword>
<dbReference type="InterPro" id="IPR010917">
    <property type="entry name" value="TonB_rcpt_CS"/>
</dbReference>
<dbReference type="Gene3D" id="2.40.170.20">
    <property type="entry name" value="TonB-dependent receptor, beta-barrel domain"/>
    <property type="match status" value="1"/>
</dbReference>
<dbReference type="InterPro" id="IPR036942">
    <property type="entry name" value="Beta-barrel_TonB_sf"/>
</dbReference>
<sequence>MRLKKQYLVAAVTLGIMNWTTYSEAAFDENLNEYTLDAVVVEADATKDQFGNTITEQSYYRTGGDVKVITREEIEKRHYQDLTDAIKRIPGVTFQNPGYRGGEYGYAPYNNSLSINGDSRVVVLVDGRRVDNATSTRFGSSNASGTRTMVDLNQVVNINNVEKIEVIKGPGASVYGADATGGVINIITRKGADENQGTIDLSTGSWKKHNYNVTYSGSAGDDKSWKYFISLDREMSGDTKYKDGLTGGNYTYRGTEFKEEGANIRIDKDFSDTENLRIWYNHRNGKDGYPITAPDYRFWNETEWNRIIQDTEDGKFGNTTNPGYRNLFVLDALSGSYNAFRNNDIDITYTFDKENGMESFIRFYDQDHHYWGVDRYPDWVADDGSFVPFPGSPAWDDFINNYQFSKTGPTTLYNEKNQGLQLQYGKSIDNNDLLFGLTYDKAKTYTKSLNRKDNTWKTTHVERDSILGFVQDKIHLSDKWDITPAIRYSNYSTFDKTNDAGTVSQGNTSSIIFTPTINTQYAFDDTTSAYLGWASVYRPIKSADYGKDTPNGAPLKDEEGDVWTFGVRKDIDDKTSVALHYDWTDMDNAITNYSVWSDVDKDFVNKNVNAQETKKSINLTMDHQFDDHWNLSLAYSHMKDEWKAKDGMQFDPDINLDDNSNVNTMINALRPANHYIANLSYENGKWYTGLLANYYTGMDTTAFTDKHFFVLDWNLNYEINDDTTAYVTITNLTNEAYENAYSAYNGIGAAPQPGRCYMVGMRYKF</sequence>
<evidence type="ECO:0000256" key="4">
    <source>
        <dbReference type="ARBA" id="ARBA00022692"/>
    </source>
</evidence>
<evidence type="ECO:0000256" key="11">
    <source>
        <dbReference type="RuleBase" id="RU003357"/>
    </source>
</evidence>
<comment type="subcellular location">
    <subcellularLocation>
        <location evidence="1 10">Cell outer membrane</location>
        <topology evidence="1 10">Multi-pass membrane protein</topology>
    </subcellularLocation>
</comment>
<dbReference type="GO" id="GO:0009279">
    <property type="term" value="C:cell outer membrane"/>
    <property type="evidence" value="ECO:0007669"/>
    <property type="project" value="UniProtKB-SubCell"/>
</dbReference>
<dbReference type="InterPro" id="IPR037066">
    <property type="entry name" value="Plug_dom_sf"/>
</dbReference>
<keyword evidence="6 11" id="KW-0798">TonB box</keyword>
<dbReference type="RefSeq" id="WP_118036204.1">
    <property type="nucleotide sequence ID" value="NZ_QRTP01000024.1"/>
</dbReference>
<reference evidence="15 16" key="1">
    <citation type="submission" date="2018-08" db="EMBL/GenBank/DDBJ databases">
        <title>A genome reference for cultivated species of the human gut microbiota.</title>
        <authorList>
            <person name="Zou Y."/>
            <person name="Xue W."/>
            <person name="Luo G."/>
        </authorList>
    </citation>
    <scope>NUCLEOTIDE SEQUENCE [LARGE SCALE GENOMIC DNA]</scope>
    <source>
        <strain evidence="15 16">AF27-12</strain>
    </source>
</reference>
<dbReference type="PANTHER" id="PTHR30069:SF29">
    <property type="entry name" value="HEMOGLOBIN AND HEMOGLOBIN-HAPTOGLOBIN-BINDING PROTEIN 1-RELATED"/>
    <property type="match status" value="1"/>
</dbReference>
<evidence type="ECO:0000256" key="10">
    <source>
        <dbReference type="PROSITE-ProRule" id="PRU01360"/>
    </source>
</evidence>